<evidence type="ECO:0000256" key="11">
    <source>
        <dbReference type="ARBA" id="ARBA00030547"/>
    </source>
</evidence>
<keyword evidence="10 12" id="KW-0413">Isomerase</keyword>
<organism evidence="15 16">
    <name type="scientific">Pseudoflavonifractor capillosus</name>
    <dbReference type="NCBI Taxonomy" id="106588"/>
    <lineage>
        <taxon>Bacteria</taxon>
        <taxon>Bacillati</taxon>
        <taxon>Bacillota</taxon>
        <taxon>Clostridia</taxon>
        <taxon>Eubacteriales</taxon>
        <taxon>Oscillospiraceae</taxon>
        <taxon>Pseudoflavonifractor</taxon>
    </lineage>
</organism>
<dbReference type="GO" id="GO:0003949">
    <property type="term" value="F:1-(5-phosphoribosyl)-5-[(5-phosphoribosylamino)methylideneamino]imidazole-4-carboxamide isomerase activity"/>
    <property type="evidence" value="ECO:0007669"/>
    <property type="project" value="UniProtKB-UniRule"/>
</dbReference>
<evidence type="ECO:0000256" key="7">
    <source>
        <dbReference type="ARBA" id="ARBA00022490"/>
    </source>
</evidence>
<dbReference type="FunFam" id="3.20.20.70:FF:000009">
    <property type="entry name" value="1-(5-phosphoribosyl)-5-[(5-phosphoribosylamino)methylideneamino] imidazole-4-carboxamide isomerase"/>
    <property type="match status" value="1"/>
</dbReference>
<dbReference type="InterPro" id="IPR006063">
    <property type="entry name" value="HisA_bact_arch"/>
</dbReference>
<dbReference type="InterPro" id="IPR006062">
    <property type="entry name" value="His_biosynth"/>
</dbReference>
<evidence type="ECO:0000256" key="8">
    <source>
        <dbReference type="ARBA" id="ARBA00022605"/>
    </source>
</evidence>
<protein>
    <recommendedName>
        <fullName evidence="6 12">1-(5-phosphoribosyl)-5-[(5-phosphoribosylamino)methylideneamino] imidazole-4-carboxamide isomerase</fullName>
        <ecNumber evidence="5 12">5.3.1.16</ecNumber>
    </recommendedName>
    <alternativeName>
        <fullName evidence="11 12">Phosphoribosylformimino-5-aminoimidazole carboxamide ribotide isomerase</fullName>
    </alternativeName>
</protein>
<evidence type="ECO:0000256" key="9">
    <source>
        <dbReference type="ARBA" id="ARBA00023102"/>
    </source>
</evidence>
<comment type="pathway">
    <text evidence="3 12 14">Amino-acid biosynthesis; L-histidine biosynthesis; L-histidine from 5-phospho-alpha-D-ribose 1-diphosphate: step 4/9.</text>
</comment>
<reference evidence="15" key="2">
    <citation type="submission" date="2021-09" db="EMBL/GenBank/DDBJ databases">
        <authorList>
            <person name="Gilroy R."/>
        </authorList>
    </citation>
    <scope>NUCLEOTIDE SEQUENCE</scope>
    <source>
        <strain evidence="15">CHK179-5677</strain>
    </source>
</reference>
<dbReference type="InterPro" id="IPR023016">
    <property type="entry name" value="HisA/PriA"/>
</dbReference>
<evidence type="ECO:0000256" key="12">
    <source>
        <dbReference type="HAMAP-Rule" id="MF_01014"/>
    </source>
</evidence>
<proteinExistence type="inferred from homology"/>
<evidence type="ECO:0000313" key="15">
    <source>
        <dbReference type="EMBL" id="HJG85575.1"/>
    </source>
</evidence>
<evidence type="ECO:0000256" key="3">
    <source>
        <dbReference type="ARBA" id="ARBA00005133"/>
    </source>
</evidence>
<dbReference type="Proteomes" id="UP000760668">
    <property type="component" value="Unassembled WGS sequence"/>
</dbReference>
<sequence length="240" mass="25629">MKLFPAIDMKERKVVRLYKGDFATVHQVADDPLTVARAFYDAGARHIHMVDLDGARSGVRVNFPMIYQVIQNSGLKVELGGGIKTELDVITVGGSGVDRLVIGSAAVTNPVLVSYALGLYGDRVAVGIDSLSGKVRTAGWEENSGLDYLEFAAQMESIGVKNIIFTDIATDGMLSGPSYEQLARLQKTVSCNITASGGVSCLDDIKRLRDMGLYGAIIGKAYYAGTIDLAEAVKEAGDQC</sequence>
<dbReference type="GO" id="GO:0000105">
    <property type="term" value="P:L-histidine biosynthetic process"/>
    <property type="evidence" value="ECO:0007669"/>
    <property type="project" value="UniProtKB-UniRule"/>
</dbReference>
<comment type="caution">
    <text evidence="15">The sequence shown here is derived from an EMBL/GenBank/DDBJ whole genome shotgun (WGS) entry which is preliminary data.</text>
</comment>
<dbReference type="GO" id="GO:0000162">
    <property type="term" value="P:L-tryptophan biosynthetic process"/>
    <property type="evidence" value="ECO:0007669"/>
    <property type="project" value="TreeGrafter"/>
</dbReference>
<keyword evidence="9 12" id="KW-0368">Histidine biosynthesis</keyword>
<dbReference type="Gene3D" id="3.20.20.70">
    <property type="entry name" value="Aldolase class I"/>
    <property type="match status" value="1"/>
</dbReference>
<feature type="active site" description="Proton donor" evidence="12">
    <location>
        <position position="129"/>
    </location>
</feature>
<dbReference type="CDD" id="cd04732">
    <property type="entry name" value="HisA"/>
    <property type="match status" value="1"/>
</dbReference>
<gene>
    <name evidence="12 15" type="primary">hisA</name>
    <name evidence="15" type="ORF">K8V01_00890</name>
</gene>
<dbReference type="InterPro" id="IPR013785">
    <property type="entry name" value="Aldolase_TIM"/>
</dbReference>
<dbReference type="EC" id="5.3.1.16" evidence="5 12"/>
<keyword evidence="8 12" id="KW-0028">Amino-acid biosynthesis</keyword>
<evidence type="ECO:0000256" key="14">
    <source>
        <dbReference type="RuleBase" id="RU003658"/>
    </source>
</evidence>
<dbReference type="Pfam" id="PF00977">
    <property type="entry name" value="His_biosynth"/>
    <property type="match status" value="1"/>
</dbReference>
<evidence type="ECO:0000256" key="13">
    <source>
        <dbReference type="RuleBase" id="RU003657"/>
    </source>
</evidence>
<dbReference type="PANTHER" id="PTHR43090">
    <property type="entry name" value="1-(5-PHOSPHORIBOSYL)-5-[(5-PHOSPHORIBOSYLAMINO)METHYLIDENEAMINO] IMIDAZOLE-4-CARBOXAMIDE ISOMERASE"/>
    <property type="match status" value="1"/>
</dbReference>
<evidence type="ECO:0000256" key="2">
    <source>
        <dbReference type="ARBA" id="ARBA00004496"/>
    </source>
</evidence>
<comment type="similarity">
    <text evidence="4 12 13">Belongs to the HisA/HisF family.</text>
</comment>
<dbReference type="InterPro" id="IPR011060">
    <property type="entry name" value="RibuloseP-bd_barrel"/>
</dbReference>
<dbReference type="GO" id="GO:0005737">
    <property type="term" value="C:cytoplasm"/>
    <property type="evidence" value="ECO:0007669"/>
    <property type="project" value="UniProtKB-SubCell"/>
</dbReference>
<evidence type="ECO:0000256" key="10">
    <source>
        <dbReference type="ARBA" id="ARBA00023235"/>
    </source>
</evidence>
<feature type="active site" description="Proton acceptor" evidence="12">
    <location>
        <position position="8"/>
    </location>
</feature>
<dbReference type="AlphaFoldDB" id="A0A921MJR0"/>
<dbReference type="InterPro" id="IPR044524">
    <property type="entry name" value="Isoase_HisA-like"/>
</dbReference>
<dbReference type="HAMAP" id="MF_01014">
    <property type="entry name" value="HisA"/>
    <property type="match status" value="1"/>
</dbReference>
<name>A0A921MJR0_9FIRM</name>
<dbReference type="EMBL" id="DYUC01000010">
    <property type="protein sequence ID" value="HJG85575.1"/>
    <property type="molecule type" value="Genomic_DNA"/>
</dbReference>
<reference evidence="15" key="1">
    <citation type="journal article" date="2021" name="PeerJ">
        <title>Extensive microbial diversity within the chicken gut microbiome revealed by metagenomics and culture.</title>
        <authorList>
            <person name="Gilroy R."/>
            <person name="Ravi A."/>
            <person name="Getino M."/>
            <person name="Pursley I."/>
            <person name="Horton D.L."/>
            <person name="Alikhan N.F."/>
            <person name="Baker D."/>
            <person name="Gharbi K."/>
            <person name="Hall N."/>
            <person name="Watson M."/>
            <person name="Adriaenssens E.M."/>
            <person name="Foster-Nyarko E."/>
            <person name="Jarju S."/>
            <person name="Secka A."/>
            <person name="Antonio M."/>
            <person name="Oren A."/>
            <person name="Chaudhuri R.R."/>
            <person name="La Ragione R."/>
            <person name="Hildebrand F."/>
            <person name="Pallen M.J."/>
        </authorList>
    </citation>
    <scope>NUCLEOTIDE SEQUENCE</scope>
    <source>
        <strain evidence="15">CHK179-5677</strain>
    </source>
</reference>
<comment type="subcellular location">
    <subcellularLocation>
        <location evidence="2 12 14">Cytoplasm</location>
    </subcellularLocation>
</comment>
<evidence type="ECO:0000313" key="16">
    <source>
        <dbReference type="Proteomes" id="UP000760668"/>
    </source>
</evidence>
<accession>A0A921MJR0</accession>
<dbReference type="PANTHER" id="PTHR43090:SF2">
    <property type="entry name" value="1-(5-PHOSPHORIBOSYL)-5-[(5-PHOSPHORIBOSYLAMINO)METHYLIDENEAMINO] IMIDAZOLE-4-CARBOXAMIDE ISOMERASE"/>
    <property type="match status" value="1"/>
</dbReference>
<dbReference type="RefSeq" id="WP_295368345.1">
    <property type="nucleotide sequence ID" value="NZ_DYUC01000010.1"/>
</dbReference>
<evidence type="ECO:0000256" key="5">
    <source>
        <dbReference type="ARBA" id="ARBA00012550"/>
    </source>
</evidence>
<dbReference type="SUPFAM" id="SSF51366">
    <property type="entry name" value="Ribulose-phoshate binding barrel"/>
    <property type="match status" value="1"/>
</dbReference>
<evidence type="ECO:0000256" key="1">
    <source>
        <dbReference type="ARBA" id="ARBA00000901"/>
    </source>
</evidence>
<comment type="catalytic activity">
    <reaction evidence="1 12 14">
        <text>1-(5-phospho-beta-D-ribosyl)-5-[(5-phospho-beta-D-ribosylamino)methylideneamino]imidazole-4-carboxamide = 5-[(5-phospho-1-deoxy-D-ribulos-1-ylimino)methylamino]-1-(5-phospho-beta-D-ribosyl)imidazole-4-carboxamide</text>
        <dbReference type="Rhea" id="RHEA:15469"/>
        <dbReference type="ChEBI" id="CHEBI:58435"/>
        <dbReference type="ChEBI" id="CHEBI:58525"/>
        <dbReference type="EC" id="5.3.1.16"/>
    </reaction>
</comment>
<evidence type="ECO:0000256" key="6">
    <source>
        <dbReference type="ARBA" id="ARBA00018464"/>
    </source>
</evidence>
<keyword evidence="7 12" id="KW-0963">Cytoplasm</keyword>
<evidence type="ECO:0000256" key="4">
    <source>
        <dbReference type="ARBA" id="ARBA00009667"/>
    </source>
</evidence>
<dbReference type="NCBIfam" id="TIGR00007">
    <property type="entry name" value="1-(5-phosphoribosyl)-5-[(5-phosphoribosylamino)methylideneamino]imidazole-4-carboxamide isomerase"/>
    <property type="match status" value="1"/>
</dbReference>